<keyword evidence="1" id="KW-1133">Transmembrane helix</keyword>
<accession>A0A8T3AJL4</accession>
<feature type="transmembrane region" description="Helical" evidence="1">
    <location>
        <begin position="39"/>
        <end position="59"/>
    </location>
</feature>
<protein>
    <submittedName>
        <fullName evidence="2">Uncharacterized protein</fullName>
    </submittedName>
</protein>
<keyword evidence="1" id="KW-0472">Membrane</keyword>
<dbReference type="Proteomes" id="UP000829196">
    <property type="component" value="Unassembled WGS sequence"/>
</dbReference>
<organism evidence="2 3">
    <name type="scientific">Dendrobium nobile</name>
    <name type="common">Orchid</name>
    <dbReference type="NCBI Taxonomy" id="94219"/>
    <lineage>
        <taxon>Eukaryota</taxon>
        <taxon>Viridiplantae</taxon>
        <taxon>Streptophyta</taxon>
        <taxon>Embryophyta</taxon>
        <taxon>Tracheophyta</taxon>
        <taxon>Spermatophyta</taxon>
        <taxon>Magnoliopsida</taxon>
        <taxon>Liliopsida</taxon>
        <taxon>Asparagales</taxon>
        <taxon>Orchidaceae</taxon>
        <taxon>Epidendroideae</taxon>
        <taxon>Malaxideae</taxon>
        <taxon>Dendrobiinae</taxon>
        <taxon>Dendrobium</taxon>
    </lineage>
</organism>
<gene>
    <name evidence="2" type="ORF">KFK09_022520</name>
</gene>
<evidence type="ECO:0000313" key="3">
    <source>
        <dbReference type="Proteomes" id="UP000829196"/>
    </source>
</evidence>
<evidence type="ECO:0000256" key="1">
    <source>
        <dbReference type="SAM" id="Phobius"/>
    </source>
</evidence>
<keyword evidence="1" id="KW-0812">Transmembrane</keyword>
<sequence>MYKVSLCFTLENLRFVYVLVDDMYSIDTYELLSNYTFDLLLFLNSACSHSIVAFFLLFCEKH</sequence>
<dbReference type="AlphaFoldDB" id="A0A8T3AJL4"/>
<dbReference type="EMBL" id="JAGYWB010000016">
    <property type="protein sequence ID" value="KAI0496211.1"/>
    <property type="molecule type" value="Genomic_DNA"/>
</dbReference>
<reference evidence="2" key="1">
    <citation type="journal article" date="2022" name="Front. Genet.">
        <title>Chromosome-Scale Assembly of the Dendrobium nobile Genome Provides Insights Into the Molecular Mechanism of the Biosynthesis of the Medicinal Active Ingredient of Dendrobium.</title>
        <authorList>
            <person name="Xu Q."/>
            <person name="Niu S.-C."/>
            <person name="Li K.-L."/>
            <person name="Zheng P.-J."/>
            <person name="Zhang X.-J."/>
            <person name="Jia Y."/>
            <person name="Liu Y."/>
            <person name="Niu Y.-X."/>
            <person name="Yu L.-H."/>
            <person name="Chen D.-F."/>
            <person name="Zhang G.-Q."/>
        </authorList>
    </citation>
    <scope>NUCLEOTIDE SEQUENCE</scope>
    <source>
        <tissue evidence="2">Leaf</tissue>
    </source>
</reference>
<keyword evidence="3" id="KW-1185">Reference proteome</keyword>
<evidence type="ECO:0000313" key="2">
    <source>
        <dbReference type="EMBL" id="KAI0496211.1"/>
    </source>
</evidence>
<name>A0A8T3AJL4_DENNO</name>
<proteinExistence type="predicted"/>
<comment type="caution">
    <text evidence="2">The sequence shown here is derived from an EMBL/GenBank/DDBJ whole genome shotgun (WGS) entry which is preliminary data.</text>
</comment>